<dbReference type="RefSeq" id="WP_311184288.1">
    <property type="nucleotide sequence ID" value="NZ_CP115543.1"/>
</dbReference>
<feature type="transmembrane region" description="Helical" evidence="7">
    <location>
        <begin position="116"/>
        <end position="141"/>
    </location>
</feature>
<evidence type="ECO:0000256" key="2">
    <source>
        <dbReference type="ARBA" id="ARBA00022485"/>
    </source>
</evidence>
<dbReference type="InterPro" id="IPR017896">
    <property type="entry name" value="4Fe4S_Fe-S-bd"/>
</dbReference>
<evidence type="ECO:0000313" key="9">
    <source>
        <dbReference type="EMBL" id="WNH50054.1"/>
    </source>
</evidence>
<evidence type="ECO:0000256" key="3">
    <source>
        <dbReference type="ARBA" id="ARBA00022723"/>
    </source>
</evidence>
<keyword evidence="7" id="KW-0812">Transmembrane</keyword>
<dbReference type="PANTHER" id="PTHR30176:SF3">
    <property type="entry name" value="FERREDOXIN-TYPE PROTEIN NAPH"/>
    <property type="match status" value="1"/>
</dbReference>
<keyword evidence="10" id="KW-1185">Reference proteome</keyword>
<sequence length="350" mass="38682">MSTSCAPVARPALRWRSLLSALLLGGFYALPWLRWEGRQALLLDLPGRRFDLFGWTLWPQDLGMLLGLIAVMACSLVLLTTVAGRVWCGHACPQTLWSGLFRWIERGCMRWLPRPSAAAVATQLAWALVALWTGITFVGLFTPIHDLVAGFWPSRWSGWERFWVLFYATATWGNAGFLREQVCIDLCPYARVVPLLCDDDTPQVCYDARRAEPRGPRGRGTGSVTQRGRGLLDPTSASDYAFRAAHPALAGPPPRFNEDRLGDCVDCAACMQACPMQLDVRSAPLPDCIACGACVDACDAQMRAWRFPTGLVRMASANALQGRPRRWLRPRVLAALACLLVLLGLGLQRL</sequence>
<feature type="domain" description="4Fe-4S ferredoxin-type" evidence="8">
    <location>
        <begin position="252"/>
        <end position="284"/>
    </location>
</feature>
<dbReference type="PROSITE" id="PS00198">
    <property type="entry name" value="4FE4S_FER_1"/>
    <property type="match status" value="1"/>
</dbReference>
<feature type="transmembrane region" description="Helical" evidence="7">
    <location>
        <begin position="332"/>
        <end position="348"/>
    </location>
</feature>
<feature type="transmembrane region" description="Helical" evidence="7">
    <location>
        <begin position="12"/>
        <end position="33"/>
    </location>
</feature>
<reference evidence="9 10" key="1">
    <citation type="submission" date="2022-12" db="EMBL/GenBank/DDBJ databases">
        <title>Two new species, Stenotrophomonas aracearum and Stenotrophomonas oahuensis, isolated from Anthurium (Araceae family) in Hawaii.</title>
        <authorList>
            <person name="Chunag S.C."/>
            <person name="Dobhal S."/>
            <person name="Alvarez A."/>
            <person name="Arif M."/>
        </authorList>
    </citation>
    <scope>NUCLEOTIDE SEQUENCE [LARGE SCALE GENOMIC DNA]</scope>
    <source>
        <strain evidence="9 10">A5588</strain>
    </source>
</reference>
<evidence type="ECO:0000256" key="1">
    <source>
        <dbReference type="ARBA" id="ARBA00022448"/>
    </source>
</evidence>
<dbReference type="Pfam" id="PF12801">
    <property type="entry name" value="Fer4_5"/>
    <property type="match status" value="1"/>
</dbReference>
<keyword evidence="2" id="KW-0004">4Fe-4S</keyword>
<name>A0ABY9YID5_9GAMM</name>
<dbReference type="InterPro" id="IPR017900">
    <property type="entry name" value="4Fe4S_Fe_S_CS"/>
</dbReference>
<organism evidence="9 10">
    <name type="scientific">Stenotrophomonas aracearum</name>
    <dbReference type="NCBI Taxonomy" id="3003272"/>
    <lineage>
        <taxon>Bacteria</taxon>
        <taxon>Pseudomonadati</taxon>
        <taxon>Pseudomonadota</taxon>
        <taxon>Gammaproteobacteria</taxon>
        <taxon>Lysobacterales</taxon>
        <taxon>Lysobacteraceae</taxon>
        <taxon>Stenotrophomonas</taxon>
    </lineage>
</organism>
<evidence type="ECO:0000256" key="5">
    <source>
        <dbReference type="ARBA" id="ARBA00023004"/>
    </source>
</evidence>
<gene>
    <name evidence="9" type="ORF">PDM28_07095</name>
</gene>
<keyword evidence="6" id="KW-0411">Iron-sulfur</keyword>
<dbReference type="PROSITE" id="PS51379">
    <property type="entry name" value="4FE4S_FER_2"/>
    <property type="match status" value="1"/>
</dbReference>
<keyword evidence="1" id="KW-0813">Transport</keyword>
<keyword evidence="4" id="KW-0249">Electron transport</keyword>
<evidence type="ECO:0000259" key="8">
    <source>
        <dbReference type="PROSITE" id="PS51379"/>
    </source>
</evidence>
<dbReference type="InterPro" id="IPR051684">
    <property type="entry name" value="Electron_Trans/Redox"/>
</dbReference>
<protein>
    <submittedName>
        <fullName evidence="9">4Fe-4S binding protein</fullName>
    </submittedName>
</protein>
<feature type="transmembrane region" description="Helical" evidence="7">
    <location>
        <begin position="161"/>
        <end position="178"/>
    </location>
</feature>
<keyword evidence="5" id="KW-0408">Iron</keyword>
<proteinExistence type="predicted"/>
<evidence type="ECO:0000256" key="4">
    <source>
        <dbReference type="ARBA" id="ARBA00022982"/>
    </source>
</evidence>
<keyword evidence="7" id="KW-1133">Transmembrane helix</keyword>
<evidence type="ECO:0000256" key="6">
    <source>
        <dbReference type="ARBA" id="ARBA00023014"/>
    </source>
</evidence>
<evidence type="ECO:0000313" key="10">
    <source>
        <dbReference type="Proteomes" id="UP001305421"/>
    </source>
</evidence>
<dbReference type="EMBL" id="CP115543">
    <property type="protein sequence ID" value="WNH50054.1"/>
    <property type="molecule type" value="Genomic_DNA"/>
</dbReference>
<dbReference type="PANTHER" id="PTHR30176">
    <property type="entry name" value="FERREDOXIN-TYPE PROTEIN NAPH"/>
    <property type="match status" value="1"/>
</dbReference>
<keyword evidence="7" id="KW-0472">Membrane</keyword>
<evidence type="ECO:0000256" key="7">
    <source>
        <dbReference type="SAM" id="Phobius"/>
    </source>
</evidence>
<accession>A0ABY9YID5</accession>
<dbReference type="Pfam" id="PF13746">
    <property type="entry name" value="Fer4_18"/>
    <property type="match status" value="2"/>
</dbReference>
<dbReference type="SUPFAM" id="SSF54862">
    <property type="entry name" value="4Fe-4S ferredoxins"/>
    <property type="match status" value="1"/>
</dbReference>
<dbReference type="Proteomes" id="UP001305421">
    <property type="component" value="Chromosome"/>
</dbReference>
<keyword evidence="3" id="KW-0479">Metal-binding</keyword>
<feature type="transmembrane region" description="Helical" evidence="7">
    <location>
        <begin position="62"/>
        <end position="88"/>
    </location>
</feature>